<dbReference type="PANTHER" id="PTHR34853">
    <property type="match status" value="1"/>
</dbReference>
<proteinExistence type="predicted"/>
<dbReference type="InterPro" id="IPR029058">
    <property type="entry name" value="AB_hydrolase_fold"/>
</dbReference>
<feature type="chain" id="PRO_5012850922" evidence="1">
    <location>
        <begin position="31"/>
        <end position="415"/>
    </location>
</feature>
<gene>
    <name evidence="2" type="ORF">SAMN05216276_1003253</name>
</gene>
<evidence type="ECO:0000256" key="1">
    <source>
        <dbReference type="SAM" id="SignalP"/>
    </source>
</evidence>
<dbReference type="InterPro" id="IPR005152">
    <property type="entry name" value="Lipase_secreted"/>
</dbReference>
<evidence type="ECO:0000313" key="3">
    <source>
        <dbReference type="Proteomes" id="UP000198282"/>
    </source>
</evidence>
<organism evidence="2 3">
    <name type="scientific">Streptosporangium subroseum</name>
    <dbReference type="NCBI Taxonomy" id="106412"/>
    <lineage>
        <taxon>Bacteria</taxon>
        <taxon>Bacillati</taxon>
        <taxon>Actinomycetota</taxon>
        <taxon>Actinomycetes</taxon>
        <taxon>Streptosporangiales</taxon>
        <taxon>Streptosporangiaceae</taxon>
        <taxon>Streptosporangium</taxon>
    </lineage>
</organism>
<dbReference type="AlphaFoldDB" id="A0A239BI45"/>
<dbReference type="Gene3D" id="3.40.50.1820">
    <property type="entry name" value="alpha/beta hydrolase"/>
    <property type="match status" value="1"/>
</dbReference>
<dbReference type="PANTHER" id="PTHR34853:SF1">
    <property type="entry name" value="LIPASE 5"/>
    <property type="match status" value="1"/>
</dbReference>
<dbReference type="SUPFAM" id="SSF53474">
    <property type="entry name" value="alpha/beta-Hydrolases"/>
    <property type="match status" value="1"/>
</dbReference>
<dbReference type="GO" id="GO:0004806">
    <property type="term" value="F:triacylglycerol lipase activity"/>
    <property type="evidence" value="ECO:0007669"/>
    <property type="project" value="InterPro"/>
</dbReference>
<dbReference type="PIRSF" id="PIRSF029171">
    <property type="entry name" value="Esterase_LipA"/>
    <property type="match status" value="1"/>
</dbReference>
<dbReference type="Gene3D" id="1.10.260.160">
    <property type="match status" value="1"/>
</dbReference>
<keyword evidence="3" id="KW-1185">Reference proteome</keyword>
<keyword evidence="1" id="KW-0732">Signal</keyword>
<reference evidence="2 3" key="1">
    <citation type="submission" date="2017-06" db="EMBL/GenBank/DDBJ databases">
        <authorList>
            <person name="Kim H.J."/>
            <person name="Triplett B.A."/>
        </authorList>
    </citation>
    <scope>NUCLEOTIDE SEQUENCE [LARGE SCALE GENOMIC DNA]</scope>
    <source>
        <strain evidence="2 3">CGMCC 4.2132</strain>
    </source>
</reference>
<sequence length="415" mass="43779">MIKNSRRVLALSCAALIAVAPLAVVTSATAATTAAAVTTATATGFTRGSLVKAERSAHLSGGQVNDYLGSAGFPTIEDAKGIDVYSVTYRTVDVQGRPTTATGAVALPRVPAHNLRVVSYAHGTMATRKDAPSVETQSDGSYMAAYFATHGFAAVAPDYLGLGGGPGPHPYMHTATEAGASLDLLKAARTLAGQKRVTLDRRILVTGFSQGGHAAMALGAALQKDQELDVAAVAPVSGPFDLEDAELPAALHGGLDDRSATFYLAYWLTSMDRIYNLYDAPAQAFRPPYDKKITKLLDGSQDFDTIVAGLPPTVEKLLTPGYLKRLGKPSGTLLKAIRANDTTCRDLRPGVPVRLFAARGDRDVAIANSVNCLKDLRGKGFDASLTDVGEVDHTGSVMRSMPQVLDWFRQEATTE</sequence>
<evidence type="ECO:0000313" key="2">
    <source>
        <dbReference type="EMBL" id="SNS07827.1"/>
    </source>
</evidence>
<name>A0A239BI45_9ACTN</name>
<dbReference type="GO" id="GO:0016042">
    <property type="term" value="P:lipid catabolic process"/>
    <property type="evidence" value="ECO:0007669"/>
    <property type="project" value="InterPro"/>
</dbReference>
<feature type="signal peptide" evidence="1">
    <location>
        <begin position="1"/>
        <end position="30"/>
    </location>
</feature>
<dbReference type="RefSeq" id="WP_179281885.1">
    <property type="nucleotide sequence ID" value="NZ_FZOD01000003.1"/>
</dbReference>
<keyword evidence="2" id="KW-0378">Hydrolase</keyword>
<dbReference type="Proteomes" id="UP000198282">
    <property type="component" value="Unassembled WGS sequence"/>
</dbReference>
<accession>A0A239BI45</accession>
<dbReference type="EMBL" id="FZOD01000003">
    <property type="protein sequence ID" value="SNS07827.1"/>
    <property type="molecule type" value="Genomic_DNA"/>
</dbReference>
<dbReference type="Pfam" id="PF03583">
    <property type="entry name" value="LIP"/>
    <property type="match status" value="1"/>
</dbReference>
<protein>
    <submittedName>
        <fullName evidence="2">Alpha/beta hydrolase family protein</fullName>
    </submittedName>
</protein>